<sequence length="127" mass="13432">MATRVKAEGQGGGGDIEVSLCGVRKDCFGSERLFLTVIGPPPAVWRGDLCMGLSREVTDRQPQSDEGARALTNAYAQTTALSLFFEVTSGIDCALLLELCAPHGTYSKARVVSVSQNESVSGPARLL</sequence>
<dbReference type="EMBL" id="KN124499">
    <property type="protein sequence ID" value="KFO20987.1"/>
    <property type="molecule type" value="Genomic_DNA"/>
</dbReference>
<evidence type="ECO:0000313" key="2">
    <source>
        <dbReference type="Proteomes" id="UP000028990"/>
    </source>
</evidence>
<name>A0A091CRW3_FUKDA</name>
<gene>
    <name evidence="1" type="ORF">H920_17600</name>
</gene>
<dbReference type="AlphaFoldDB" id="A0A091CRW3"/>
<proteinExistence type="predicted"/>
<dbReference type="Proteomes" id="UP000028990">
    <property type="component" value="Unassembled WGS sequence"/>
</dbReference>
<protein>
    <submittedName>
        <fullName evidence="1">Uncharacterized protein</fullName>
    </submittedName>
</protein>
<accession>A0A091CRW3</accession>
<reference evidence="1 2" key="1">
    <citation type="submission" date="2013-11" db="EMBL/GenBank/DDBJ databases">
        <title>The Damaraland mole rat (Fukomys damarensis) genome and evolution of African mole rats.</title>
        <authorList>
            <person name="Gladyshev V.N."/>
            <person name="Fang X."/>
        </authorList>
    </citation>
    <scope>NUCLEOTIDE SEQUENCE [LARGE SCALE GENOMIC DNA]</scope>
    <source>
        <tissue evidence="1">Liver</tissue>
    </source>
</reference>
<keyword evidence="2" id="KW-1185">Reference proteome</keyword>
<organism evidence="1 2">
    <name type="scientific">Fukomys damarensis</name>
    <name type="common">Damaraland mole rat</name>
    <name type="synonym">Cryptomys damarensis</name>
    <dbReference type="NCBI Taxonomy" id="885580"/>
    <lineage>
        <taxon>Eukaryota</taxon>
        <taxon>Metazoa</taxon>
        <taxon>Chordata</taxon>
        <taxon>Craniata</taxon>
        <taxon>Vertebrata</taxon>
        <taxon>Euteleostomi</taxon>
        <taxon>Mammalia</taxon>
        <taxon>Eutheria</taxon>
        <taxon>Euarchontoglires</taxon>
        <taxon>Glires</taxon>
        <taxon>Rodentia</taxon>
        <taxon>Hystricomorpha</taxon>
        <taxon>Bathyergidae</taxon>
        <taxon>Fukomys</taxon>
    </lineage>
</organism>
<evidence type="ECO:0000313" key="1">
    <source>
        <dbReference type="EMBL" id="KFO20987.1"/>
    </source>
</evidence>